<dbReference type="Proteomes" id="UP001589788">
    <property type="component" value="Unassembled WGS sequence"/>
</dbReference>
<name>A0ABV6C5M5_9ACTN</name>
<reference evidence="1 2" key="1">
    <citation type="submission" date="2024-09" db="EMBL/GenBank/DDBJ databases">
        <authorList>
            <person name="Sun Q."/>
            <person name="Mori K."/>
        </authorList>
    </citation>
    <scope>NUCLEOTIDE SEQUENCE [LARGE SCALE GENOMIC DNA]</scope>
    <source>
        <strain evidence="1 2">JCM 15389</strain>
    </source>
</reference>
<dbReference type="EMBL" id="JBHLYQ010000213">
    <property type="protein sequence ID" value="MFC0082998.1"/>
    <property type="molecule type" value="Genomic_DNA"/>
</dbReference>
<gene>
    <name evidence="1" type="ORF">ACFFRE_12760</name>
</gene>
<dbReference type="RefSeq" id="WP_377790721.1">
    <property type="nucleotide sequence ID" value="NZ_JBHLYQ010000213.1"/>
</dbReference>
<keyword evidence="2" id="KW-1185">Reference proteome</keyword>
<sequence>MSPRVAVFDLGSSSFSLLVAEVSTAGGLEPVARHRAGVHLGEALGGGSAPWPVVRQGALRAARGLAKAAEPWAPVRRAAL</sequence>
<evidence type="ECO:0000313" key="1">
    <source>
        <dbReference type="EMBL" id="MFC0082998.1"/>
    </source>
</evidence>
<proteinExistence type="predicted"/>
<dbReference type="Gene3D" id="3.30.420.40">
    <property type="match status" value="1"/>
</dbReference>
<feature type="non-terminal residue" evidence="1">
    <location>
        <position position="80"/>
    </location>
</feature>
<evidence type="ECO:0000313" key="2">
    <source>
        <dbReference type="Proteomes" id="UP001589788"/>
    </source>
</evidence>
<organism evidence="1 2">
    <name type="scientific">Aciditerrimonas ferrireducens</name>
    <dbReference type="NCBI Taxonomy" id="667306"/>
    <lineage>
        <taxon>Bacteria</taxon>
        <taxon>Bacillati</taxon>
        <taxon>Actinomycetota</taxon>
        <taxon>Acidimicrobiia</taxon>
        <taxon>Acidimicrobiales</taxon>
        <taxon>Acidimicrobiaceae</taxon>
        <taxon>Aciditerrimonas</taxon>
    </lineage>
</organism>
<accession>A0ABV6C5M5</accession>
<comment type="caution">
    <text evidence="1">The sequence shown here is derived from an EMBL/GenBank/DDBJ whole genome shotgun (WGS) entry which is preliminary data.</text>
</comment>
<protein>
    <submittedName>
        <fullName evidence="1">Uncharacterized protein</fullName>
    </submittedName>
</protein>